<dbReference type="PANTHER" id="PTHR34310">
    <property type="entry name" value="DUF427 DOMAIN PROTEIN (AFU_ORTHOLOGUE AFUA_3G02220)"/>
    <property type="match status" value="1"/>
</dbReference>
<protein>
    <recommendedName>
        <fullName evidence="1">DUF427 domain-containing protein</fullName>
    </recommendedName>
</protein>
<dbReference type="STRING" id="112498.A0A2D3UPB3"/>
<proteinExistence type="predicted"/>
<dbReference type="GeneID" id="35599323"/>
<accession>A0A2D3UPB3</accession>
<reference evidence="2 3" key="1">
    <citation type="submission" date="2016-03" db="EMBL/GenBank/DDBJ databases">
        <authorList>
            <person name="Ploux O."/>
        </authorList>
    </citation>
    <scope>NUCLEOTIDE SEQUENCE [LARGE SCALE GENOMIC DNA]</scope>
    <source>
        <strain evidence="2 3">URUG2</strain>
    </source>
</reference>
<feature type="domain" description="DUF427" evidence="1">
    <location>
        <begin position="157"/>
        <end position="249"/>
    </location>
</feature>
<dbReference type="InterPro" id="IPR038694">
    <property type="entry name" value="DUF427_sf"/>
</dbReference>
<sequence length="279" mass="31592">MSDDLQKLALKLGQDGPVKSTPAIRMIQLLLNGIYIIRTTKAIFVHEHEYYPQLYIPLSEFTSKAAHPSLKVSQGQKYTSPTGELLATQLKLQIGPKTINNVLAFAADLSGNAAQLSNLVKIDFDSIDKWFEEDTQIYIHPKDPFKRVDILQSSRHIRVRVGGKIVADSQSCMHLYETGLPCRYYLPLTSIDASVLRPSQTKTGCPYKGEAEYYHVNVDGKVYEDVVWYYTRPLLESIKIEGLCCFYNEKVEIELNGQILDSPETPFSNRKPNDKPSFL</sequence>
<dbReference type="EMBL" id="FJUY01000005">
    <property type="protein sequence ID" value="CZT18302.1"/>
    <property type="molecule type" value="Genomic_DNA"/>
</dbReference>
<dbReference type="RefSeq" id="XP_023625192.1">
    <property type="nucleotide sequence ID" value="XM_023769424.1"/>
</dbReference>
<dbReference type="OrthoDB" id="18996at2759"/>
<dbReference type="Gene3D" id="2.170.150.40">
    <property type="entry name" value="Domain of unknown function (DUF427)"/>
    <property type="match status" value="1"/>
</dbReference>
<dbReference type="PANTHER" id="PTHR34310:SF9">
    <property type="entry name" value="BLR5716 PROTEIN"/>
    <property type="match status" value="1"/>
</dbReference>
<dbReference type="Pfam" id="PF04248">
    <property type="entry name" value="NTP_transf_9"/>
    <property type="match status" value="1"/>
</dbReference>
<dbReference type="AlphaFoldDB" id="A0A2D3UPB3"/>
<evidence type="ECO:0000313" key="2">
    <source>
        <dbReference type="EMBL" id="CZT18302.1"/>
    </source>
</evidence>
<name>A0A2D3UPB3_9PEZI</name>
<dbReference type="InterPro" id="IPR007361">
    <property type="entry name" value="DUF427"/>
</dbReference>
<organism evidence="2 3">
    <name type="scientific">Ramularia collo-cygni</name>
    <dbReference type="NCBI Taxonomy" id="112498"/>
    <lineage>
        <taxon>Eukaryota</taxon>
        <taxon>Fungi</taxon>
        <taxon>Dikarya</taxon>
        <taxon>Ascomycota</taxon>
        <taxon>Pezizomycotina</taxon>
        <taxon>Dothideomycetes</taxon>
        <taxon>Dothideomycetidae</taxon>
        <taxon>Mycosphaerellales</taxon>
        <taxon>Mycosphaerellaceae</taxon>
        <taxon>Ramularia</taxon>
    </lineage>
</organism>
<gene>
    <name evidence="2" type="ORF">RCC_04146</name>
</gene>
<dbReference type="Proteomes" id="UP000225277">
    <property type="component" value="Unassembled WGS sequence"/>
</dbReference>
<evidence type="ECO:0000259" key="1">
    <source>
        <dbReference type="Pfam" id="PF04248"/>
    </source>
</evidence>
<keyword evidence="3" id="KW-1185">Reference proteome</keyword>
<evidence type="ECO:0000313" key="3">
    <source>
        <dbReference type="Proteomes" id="UP000225277"/>
    </source>
</evidence>